<feature type="repeat" description="ANK" evidence="11">
    <location>
        <begin position="37"/>
        <end position="69"/>
    </location>
</feature>
<proteinExistence type="inferred from homology"/>
<comment type="similarity">
    <text evidence="2">Belongs to the DHHC palmitoyltransferase family. AKR/ZDHHC17 subfamily.</text>
</comment>
<dbReference type="SMART" id="SM00248">
    <property type="entry name" value="ANK"/>
    <property type="match status" value="4"/>
</dbReference>
<evidence type="ECO:0000256" key="1">
    <source>
        <dbReference type="ARBA" id="ARBA00004141"/>
    </source>
</evidence>
<dbReference type="EC" id="2.3.1.225" evidence="12"/>
<evidence type="ECO:0000256" key="2">
    <source>
        <dbReference type="ARBA" id="ARBA00010104"/>
    </source>
</evidence>
<dbReference type="PROSITE" id="PS50297">
    <property type="entry name" value="ANK_REP_REGION"/>
    <property type="match status" value="2"/>
</dbReference>
<evidence type="ECO:0000256" key="10">
    <source>
        <dbReference type="ARBA" id="ARBA00048048"/>
    </source>
</evidence>
<feature type="transmembrane region" description="Helical" evidence="12">
    <location>
        <begin position="431"/>
        <end position="451"/>
    </location>
</feature>
<dbReference type="GeneID" id="25983680"/>
<feature type="domain" description="Palmitoyltransferase DHHC" evidence="13">
    <location>
        <begin position="329"/>
        <end position="466"/>
    </location>
</feature>
<keyword evidence="4" id="KW-0677">Repeat</keyword>
<keyword evidence="3 12" id="KW-0812">Transmembrane</keyword>
<dbReference type="SUPFAM" id="SSF48403">
    <property type="entry name" value="Ankyrin repeat"/>
    <property type="match status" value="1"/>
</dbReference>
<dbReference type="KEGG" id="tasa:A1Q1_00166"/>
<feature type="transmembrane region" description="Helical" evidence="12">
    <location>
        <begin position="277"/>
        <end position="296"/>
    </location>
</feature>
<comment type="catalytic activity">
    <reaction evidence="10 12">
        <text>L-cysteinyl-[protein] + hexadecanoyl-CoA = S-hexadecanoyl-L-cysteinyl-[protein] + CoA</text>
        <dbReference type="Rhea" id="RHEA:36683"/>
        <dbReference type="Rhea" id="RHEA-COMP:10131"/>
        <dbReference type="Rhea" id="RHEA-COMP:11032"/>
        <dbReference type="ChEBI" id="CHEBI:29950"/>
        <dbReference type="ChEBI" id="CHEBI:57287"/>
        <dbReference type="ChEBI" id="CHEBI:57379"/>
        <dbReference type="ChEBI" id="CHEBI:74151"/>
        <dbReference type="EC" id="2.3.1.225"/>
    </reaction>
</comment>
<dbReference type="PANTHER" id="PTHR24161:SF85">
    <property type="entry name" value="PALMITOYLTRANSFERASE HIP14"/>
    <property type="match status" value="1"/>
</dbReference>
<comment type="caution">
    <text evidence="14">The sequence shown here is derived from an EMBL/GenBank/DDBJ whole genome shotgun (WGS) entry which is preliminary data.</text>
</comment>
<reference evidence="14 15" key="1">
    <citation type="journal article" date="2012" name="Eukaryot. Cell">
        <title>Draft genome sequence of CBS 2479, the standard type strain of Trichosporon asahii.</title>
        <authorList>
            <person name="Yang R.Y."/>
            <person name="Li H.T."/>
            <person name="Zhu H."/>
            <person name="Zhou G.P."/>
            <person name="Wang M."/>
            <person name="Wang L."/>
        </authorList>
    </citation>
    <scope>NUCLEOTIDE SEQUENCE [LARGE SCALE GENOMIC DNA]</scope>
    <source>
        <strain evidence="15">ATCC 90039 / CBS 2479 / JCM 2466 / KCTC 7840 / NCYC 2677 / UAMH 7654</strain>
    </source>
</reference>
<dbReference type="GO" id="GO:0016020">
    <property type="term" value="C:membrane"/>
    <property type="evidence" value="ECO:0007669"/>
    <property type="project" value="UniProtKB-SubCell"/>
</dbReference>
<dbReference type="Pfam" id="PF12796">
    <property type="entry name" value="Ank_2"/>
    <property type="match status" value="2"/>
</dbReference>
<dbReference type="PANTHER" id="PTHR24161">
    <property type="entry name" value="ANK_REP_REGION DOMAIN-CONTAINING PROTEIN-RELATED"/>
    <property type="match status" value="1"/>
</dbReference>
<evidence type="ECO:0000256" key="9">
    <source>
        <dbReference type="ARBA" id="ARBA00023288"/>
    </source>
</evidence>
<evidence type="ECO:0000256" key="8">
    <source>
        <dbReference type="ARBA" id="ARBA00023139"/>
    </source>
</evidence>
<sequence>MLTKQPTIHAMAQMGDVQAIKNLLEDNPQLVNERDDQDVTPLHWAAINAHIGACRLLLDEGADVDAIGGDLKATPLQWAARLSPLTRRTRTDTRRSCDALSVELLLRHGASVTECDNSGLTPLHWAVVKGSVGCIKKIVEAGGDFDVRDNQNKAPRDMAVELKGESNLNMALDEANFYRDGHRIQPRFSDRVTMALAFGLPIVTLLIAFKDFEWLEWYYAWPLLFVTMWLMQLVVLKHIPLANRTQYSPFFPSIIIASLFWVGEVWVTRLFAGTPGYLVSNLCFVLAFAACSFCLYKAIRADPGFVPVSSEAEIKAEIEDLTDEGRLNGTNYCIFCMVRKPLRSKHCKTCNRCVGRFDHHCPWIWNCVGYNNHRYFLGFVLALIVGVIFFDRLSIAYIKENAPAAPPIDPNDTSLCDFSTVLCRGAPYDSFLVAVAAWATLQLSWTSVLAISQLYQIMRQMTTFEVSNLGRYGYMGGRGGTSLREQDGAMAKVYRANPQAATGERECEHKHGHGRCGVPGRICSALWMKITGPLFRLLGFDRFTKGKAVSGMARARRDQNPFDLGLVKNCTDFWIGANGVDYASLYDVPPEGWAAYRKKMAQGAGYERVAQEDV</sequence>
<dbReference type="PROSITE" id="PS50088">
    <property type="entry name" value="ANK_REPEAT"/>
    <property type="match status" value="2"/>
</dbReference>
<name>J4UGH0_TRIAS</name>
<feature type="transmembrane region" description="Helical" evidence="12">
    <location>
        <begin position="375"/>
        <end position="398"/>
    </location>
</feature>
<accession>J4UGH0</accession>
<protein>
    <recommendedName>
        <fullName evidence="12">Palmitoyltransferase</fullName>
        <ecNumber evidence="12">2.3.1.225</ecNumber>
    </recommendedName>
</protein>
<evidence type="ECO:0000256" key="11">
    <source>
        <dbReference type="PROSITE-ProRule" id="PRU00023"/>
    </source>
</evidence>
<feature type="transmembrane region" description="Helical" evidence="12">
    <location>
        <begin position="192"/>
        <end position="212"/>
    </location>
</feature>
<comment type="subcellular location">
    <subcellularLocation>
        <location evidence="1">Membrane</location>
        <topology evidence="1">Multi-pass membrane protein</topology>
    </subcellularLocation>
</comment>
<dbReference type="Proteomes" id="UP000002748">
    <property type="component" value="Unassembled WGS sequence"/>
</dbReference>
<evidence type="ECO:0000256" key="12">
    <source>
        <dbReference type="RuleBase" id="RU079119"/>
    </source>
</evidence>
<keyword evidence="8" id="KW-0564">Palmitate</keyword>
<keyword evidence="9" id="KW-0449">Lipoprotein</keyword>
<evidence type="ECO:0000256" key="6">
    <source>
        <dbReference type="ARBA" id="ARBA00023043"/>
    </source>
</evidence>
<keyword evidence="12" id="KW-0012">Acyltransferase</keyword>
<feature type="repeat" description="ANK" evidence="11">
    <location>
        <begin position="118"/>
        <end position="150"/>
    </location>
</feature>
<dbReference type="EMBL" id="ALBS01000099">
    <property type="protein sequence ID" value="EJT50545.1"/>
    <property type="molecule type" value="Genomic_DNA"/>
</dbReference>
<gene>
    <name evidence="14" type="ORF">A1Q1_00166</name>
</gene>
<feature type="transmembrane region" description="Helical" evidence="12">
    <location>
        <begin position="218"/>
        <end position="236"/>
    </location>
</feature>
<evidence type="ECO:0000256" key="3">
    <source>
        <dbReference type="ARBA" id="ARBA00022692"/>
    </source>
</evidence>
<evidence type="ECO:0000256" key="7">
    <source>
        <dbReference type="ARBA" id="ARBA00023136"/>
    </source>
</evidence>
<evidence type="ECO:0000313" key="14">
    <source>
        <dbReference type="EMBL" id="EJT50545.1"/>
    </source>
</evidence>
<dbReference type="AlphaFoldDB" id="J4UGH0"/>
<feature type="transmembrane region" description="Helical" evidence="12">
    <location>
        <begin position="248"/>
        <end position="271"/>
    </location>
</feature>
<keyword evidence="5 12" id="KW-1133">Transmembrane helix</keyword>
<comment type="domain">
    <text evidence="12">The DHHC domain is required for palmitoyltransferase activity.</text>
</comment>
<organism evidence="14 15">
    <name type="scientific">Trichosporon asahii var. asahii (strain ATCC 90039 / CBS 2479 / JCM 2466 / KCTC 7840 / NBRC 103889/ NCYC 2677 / UAMH 7654)</name>
    <name type="common">Yeast</name>
    <dbReference type="NCBI Taxonomy" id="1186058"/>
    <lineage>
        <taxon>Eukaryota</taxon>
        <taxon>Fungi</taxon>
        <taxon>Dikarya</taxon>
        <taxon>Basidiomycota</taxon>
        <taxon>Agaricomycotina</taxon>
        <taxon>Tremellomycetes</taxon>
        <taxon>Trichosporonales</taxon>
        <taxon>Trichosporonaceae</taxon>
        <taxon>Trichosporon</taxon>
    </lineage>
</organism>
<dbReference type="InterPro" id="IPR002110">
    <property type="entry name" value="Ankyrin_rpt"/>
</dbReference>
<dbReference type="PROSITE" id="PS50216">
    <property type="entry name" value="DHHC"/>
    <property type="match status" value="1"/>
</dbReference>
<keyword evidence="6 11" id="KW-0040">ANK repeat</keyword>
<dbReference type="InterPro" id="IPR001594">
    <property type="entry name" value="Palmitoyltrfase_DHHC"/>
</dbReference>
<dbReference type="Pfam" id="PF01529">
    <property type="entry name" value="DHHC"/>
    <property type="match status" value="1"/>
</dbReference>
<evidence type="ECO:0000259" key="13">
    <source>
        <dbReference type="Pfam" id="PF01529"/>
    </source>
</evidence>
<dbReference type="Gene3D" id="1.25.40.20">
    <property type="entry name" value="Ankyrin repeat-containing domain"/>
    <property type="match status" value="1"/>
</dbReference>
<evidence type="ECO:0000256" key="4">
    <source>
        <dbReference type="ARBA" id="ARBA00022737"/>
    </source>
</evidence>
<dbReference type="VEuPathDB" id="FungiDB:A1Q1_00166"/>
<dbReference type="RefSeq" id="XP_014181969.1">
    <property type="nucleotide sequence ID" value="XM_014326494.1"/>
</dbReference>
<dbReference type="InterPro" id="IPR036770">
    <property type="entry name" value="Ankyrin_rpt-contain_sf"/>
</dbReference>
<dbReference type="OrthoDB" id="6781668at2759"/>
<keyword evidence="12 14" id="KW-0808">Transferase</keyword>
<dbReference type="GO" id="GO:0019706">
    <property type="term" value="F:protein-cysteine S-palmitoyltransferase activity"/>
    <property type="evidence" value="ECO:0007669"/>
    <property type="project" value="UniProtKB-EC"/>
</dbReference>
<dbReference type="HOGENOM" id="CLU_012510_0_0_1"/>
<evidence type="ECO:0000313" key="15">
    <source>
        <dbReference type="Proteomes" id="UP000002748"/>
    </source>
</evidence>
<keyword evidence="7 12" id="KW-0472">Membrane</keyword>
<evidence type="ECO:0000256" key="5">
    <source>
        <dbReference type="ARBA" id="ARBA00022989"/>
    </source>
</evidence>